<dbReference type="AlphaFoldDB" id="A0A0C9VMH3"/>
<feature type="region of interest" description="Disordered" evidence="1">
    <location>
        <begin position="241"/>
        <end position="273"/>
    </location>
</feature>
<dbReference type="InterPro" id="IPR045341">
    <property type="entry name" value="DUF6532"/>
</dbReference>
<dbReference type="Proteomes" id="UP000054279">
    <property type="component" value="Unassembled WGS sequence"/>
</dbReference>
<evidence type="ECO:0000256" key="1">
    <source>
        <dbReference type="SAM" id="MobiDB-lite"/>
    </source>
</evidence>
<feature type="region of interest" description="Disordered" evidence="1">
    <location>
        <begin position="116"/>
        <end position="156"/>
    </location>
</feature>
<feature type="compositionally biased region" description="Polar residues" evidence="1">
    <location>
        <begin position="143"/>
        <end position="156"/>
    </location>
</feature>
<feature type="region of interest" description="Disordered" evidence="1">
    <location>
        <begin position="1"/>
        <end position="79"/>
    </location>
</feature>
<accession>A0A0C9VMH3</accession>
<proteinExistence type="predicted"/>
<feature type="compositionally biased region" description="Low complexity" evidence="1">
    <location>
        <begin position="10"/>
        <end position="20"/>
    </location>
</feature>
<organism evidence="3 4">
    <name type="scientific">Sphaerobolus stellatus (strain SS14)</name>
    <dbReference type="NCBI Taxonomy" id="990650"/>
    <lineage>
        <taxon>Eukaryota</taxon>
        <taxon>Fungi</taxon>
        <taxon>Dikarya</taxon>
        <taxon>Basidiomycota</taxon>
        <taxon>Agaricomycotina</taxon>
        <taxon>Agaricomycetes</taxon>
        <taxon>Phallomycetidae</taxon>
        <taxon>Geastrales</taxon>
        <taxon>Sphaerobolaceae</taxon>
        <taxon>Sphaerobolus</taxon>
    </lineage>
</organism>
<keyword evidence="4" id="KW-1185">Reference proteome</keyword>
<dbReference type="Pfam" id="PF20149">
    <property type="entry name" value="DUF6532"/>
    <property type="match status" value="1"/>
</dbReference>
<feature type="region of interest" description="Disordered" evidence="1">
    <location>
        <begin position="169"/>
        <end position="194"/>
    </location>
</feature>
<dbReference type="OrthoDB" id="10669180at2759"/>
<name>A0A0C9VMH3_SPHS4</name>
<feature type="compositionally biased region" description="Polar residues" evidence="1">
    <location>
        <begin position="241"/>
        <end position="262"/>
    </location>
</feature>
<dbReference type="EMBL" id="KN837126">
    <property type="protein sequence ID" value="KIJ43042.1"/>
    <property type="molecule type" value="Genomic_DNA"/>
</dbReference>
<evidence type="ECO:0000313" key="4">
    <source>
        <dbReference type="Proteomes" id="UP000054279"/>
    </source>
</evidence>
<reference evidence="3 4" key="1">
    <citation type="submission" date="2014-06" db="EMBL/GenBank/DDBJ databases">
        <title>Evolutionary Origins and Diversification of the Mycorrhizal Mutualists.</title>
        <authorList>
            <consortium name="DOE Joint Genome Institute"/>
            <consortium name="Mycorrhizal Genomics Consortium"/>
            <person name="Kohler A."/>
            <person name="Kuo A."/>
            <person name="Nagy L.G."/>
            <person name="Floudas D."/>
            <person name="Copeland A."/>
            <person name="Barry K.W."/>
            <person name="Cichocki N."/>
            <person name="Veneault-Fourrey C."/>
            <person name="LaButti K."/>
            <person name="Lindquist E.A."/>
            <person name="Lipzen A."/>
            <person name="Lundell T."/>
            <person name="Morin E."/>
            <person name="Murat C."/>
            <person name="Riley R."/>
            <person name="Ohm R."/>
            <person name="Sun H."/>
            <person name="Tunlid A."/>
            <person name="Henrissat B."/>
            <person name="Grigoriev I.V."/>
            <person name="Hibbett D.S."/>
            <person name="Martin F."/>
        </authorList>
    </citation>
    <scope>NUCLEOTIDE SEQUENCE [LARGE SCALE GENOMIC DNA]</scope>
    <source>
        <strain evidence="3 4">SS14</strain>
    </source>
</reference>
<evidence type="ECO:0000313" key="3">
    <source>
        <dbReference type="EMBL" id="KIJ43042.1"/>
    </source>
</evidence>
<feature type="domain" description="DUF6532" evidence="2">
    <location>
        <begin position="282"/>
        <end position="388"/>
    </location>
</feature>
<evidence type="ECO:0000259" key="2">
    <source>
        <dbReference type="Pfam" id="PF20149"/>
    </source>
</evidence>
<sequence>MSGRGRPRRGAAVATPAAKSAPKRATGGRKTRSSKQVEVAPPIEELSIDQPVDGNPQQPTSTSPFGPPPGVGGTSFIPDVMPLASESAATVSTPTNGVEVHSVAFPYAHNPIPEMPHTLSPVMDMQSNGKKSPEVHSIEEELPTNTSKRQKALPQSQEDLLARFAQLQQPPTKPGDLSTPAELDTVPPSDRSLSLSSTAVSSVVPSLPLLQIDPQLQAHPTYPMPLNDDQILQNPALSETVTQASEVDSTGGTSVSERSPTFNGKRKLTSASPQTKSILMKATLDYKVRLITDHPFPENKGRKSRFAHDAWNRAHTAEPPKGGAIKFTQAIEDVLHDLGTTFRGSRGTELITLALTAYQLESPLSPKSRNMVRDLLVDGTFTYEKVFFDGDGNILRHSADPNLLMHHITEVVKRYNSNYTCMARMPFHAMLAAHSTTYWYHRDCSSP</sequence>
<dbReference type="HOGENOM" id="CLU_612763_0_0_1"/>
<protein>
    <recommendedName>
        <fullName evidence="2">DUF6532 domain-containing protein</fullName>
    </recommendedName>
</protein>
<gene>
    <name evidence="3" type="ORF">M422DRAFT_779889</name>
</gene>